<evidence type="ECO:0000256" key="2">
    <source>
        <dbReference type="ARBA" id="ARBA00023180"/>
    </source>
</evidence>
<name>A0A9N9TPY4_PHYSR</name>
<dbReference type="AlphaFoldDB" id="A0A9N9TPY4"/>
<dbReference type="InterPro" id="IPR050753">
    <property type="entry name" value="Peptidase_M14_domain"/>
</dbReference>
<feature type="domain" description="Peptidase M14" evidence="5">
    <location>
        <begin position="24"/>
        <end position="325"/>
    </location>
</feature>
<comment type="similarity">
    <text evidence="1 3">Belongs to the peptidase M14 family.</text>
</comment>
<dbReference type="EMBL" id="OU900098">
    <property type="protein sequence ID" value="CAG9862374.1"/>
    <property type="molecule type" value="Genomic_DNA"/>
</dbReference>
<sequence>MFKLFVFIIISVICVVRAHDLEFKYHSNEELSDVLKGFAENPAGSNLRRNLYNIGLSSGRPKSNIKPSPLWVLELTAAPEGKIGVPNIKLVGNVHGTETAGREVLLHFIQYLIDEYGTNEKITWLLNNTRIHIVPSLNPDGFAVAQPNNCYGCSTCLGMGVTDQDILISSNFPDYFHANEVLEHAAETQAVMKWMKDVKFVLSGSFFGSFVVAIYPYCNKNETFTVNPTPDDDVFQHLARTYAKNHVNMYKGESCPNSKKKFVDGIVNGASWQNHDADMTDYNYIFRGCMDVRFEISCCKYPQSEELENIWNDNKNALVEYCFQANRGVTGRILDAETNDPVESNLMVVGRNMEFQNFPQTGEFWRILLPGDYTLEVKANGYYTHRQNFTVKDYGQDFPILTNLTIYLENSTISTTTTTLSTTTETTTIQPSTSVATSARTSTNRTTATDIITQKSTMKRILTKKTTIMEKENVTSIEPLQIVKQNNSGYYLAQNEALFVTILLLPRLI</sequence>
<dbReference type="GO" id="GO:0008270">
    <property type="term" value="F:zinc ion binding"/>
    <property type="evidence" value="ECO:0007669"/>
    <property type="project" value="InterPro"/>
</dbReference>
<dbReference type="PROSITE" id="PS52035">
    <property type="entry name" value="PEPTIDASE_M14"/>
    <property type="match status" value="1"/>
</dbReference>
<dbReference type="Gene3D" id="2.60.40.1120">
    <property type="entry name" value="Carboxypeptidase-like, regulatory domain"/>
    <property type="match status" value="1"/>
</dbReference>
<dbReference type="InterPro" id="IPR000834">
    <property type="entry name" value="Peptidase_M14"/>
</dbReference>
<dbReference type="SUPFAM" id="SSF53187">
    <property type="entry name" value="Zn-dependent exopeptidases"/>
    <property type="match status" value="1"/>
</dbReference>
<dbReference type="GO" id="GO:0004181">
    <property type="term" value="F:metallocarboxypeptidase activity"/>
    <property type="evidence" value="ECO:0007669"/>
    <property type="project" value="InterPro"/>
</dbReference>
<dbReference type="GO" id="GO:0016485">
    <property type="term" value="P:protein processing"/>
    <property type="evidence" value="ECO:0007669"/>
    <property type="project" value="TreeGrafter"/>
</dbReference>
<dbReference type="GO" id="GO:0005615">
    <property type="term" value="C:extracellular space"/>
    <property type="evidence" value="ECO:0007669"/>
    <property type="project" value="TreeGrafter"/>
</dbReference>
<keyword evidence="4" id="KW-0732">Signal</keyword>
<dbReference type="PANTHER" id="PTHR11532:SF84">
    <property type="entry name" value="CARBOXYPEPTIDASE M"/>
    <property type="match status" value="1"/>
</dbReference>
<organism evidence="6 7">
    <name type="scientific">Phyllotreta striolata</name>
    <name type="common">Striped flea beetle</name>
    <name type="synonym">Crioceris striolata</name>
    <dbReference type="NCBI Taxonomy" id="444603"/>
    <lineage>
        <taxon>Eukaryota</taxon>
        <taxon>Metazoa</taxon>
        <taxon>Ecdysozoa</taxon>
        <taxon>Arthropoda</taxon>
        <taxon>Hexapoda</taxon>
        <taxon>Insecta</taxon>
        <taxon>Pterygota</taxon>
        <taxon>Neoptera</taxon>
        <taxon>Endopterygota</taxon>
        <taxon>Coleoptera</taxon>
        <taxon>Polyphaga</taxon>
        <taxon>Cucujiformia</taxon>
        <taxon>Chrysomeloidea</taxon>
        <taxon>Chrysomelidae</taxon>
        <taxon>Galerucinae</taxon>
        <taxon>Alticini</taxon>
        <taxon>Phyllotreta</taxon>
    </lineage>
</organism>
<dbReference type="InterPro" id="IPR008969">
    <property type="entry name" value="CarboxyPept-like_regulatory"/>
</dbReference>
<dbReference type="Proteomes" id="UP001153712">
    <property type="component" value="Chromosome 5"/>
</dbReference>
<keyword evidence="7" id="KW-1185">Reference proteome</keyword>
<dbReference type="OrthoDB" id="10249045at2759"/>
<gene>
    <name evidence="6" type="ORF">PHYEVI_LOCUS8689</name>
</gene>
<evidence type="ECO:0000256" key="1">
    <source>
        <dbReference type="ARBA" id="ARBA00005988"/>
    </source>
</evidence>
<dbReference type="SUPFAM" id="SSF49464">
    <property type="entry name" value="Carboxypeptidase regulatory domain-like"/>
    <property type="match status" value="1"/>
</dbReference>
<accession>A0A9N9TPY4</accession>
<evidence type="ECO:0000313" key="6">
    <source>
        <dbReference type="EMBL" id="CAG9862374.1"/>
    </source>
</evidence>
<proteinExistence type="inferred from homology"/>
<feature type="active site" description="Proton donor/acceptor" evidence="3">
    <location>
        <position position="295"/>
    </location>
</feature>
<evidence type="ECO:0000256" key="3">
    <source>
        <dbReference type="PROSITE-ProRule" id="PRU01379"/>
    </source>
</evidence>
<dbReference type="PANTHER" id="PTHR11532">
    <property type="entry name" value="PROTEASE M14 CARBOXYPEPTIDASE"/>
    <property type="match status" value="1"/>
</dbReference>
<dbReference type="GO" id="GO:0006518">
    <property type="term" value="P:peptide metabolic process"/>
    <property type="evidence" value="ECO:0007669"/>
    <property type="project" value="TreeGrafter"/>
</dbReference>
<dbReference type="SMART" id="SM00631">
    <property type="entry name" value="Zn_pept"/>
    <property type="match status" value="1"/>
</dbReference>
<reference evidence="6" key="1">
    <citation type="submission" date="2022-01" db="EMBL/GenBank/DDBJ databases">
        <authorList>
            <person name="King R."/>
        </authorList>
    </citation>
    <scope>NUCLEOTIDE SEQUENCE</scope>
</reference>
<feature type="chain" id="PRO_5040282849" description="Peptidase M14 domain-containing protein" evidence="4">
    <location>
        <begin position="19"/>
        <end position="509"/>
    </location>
</feature>
<dbReference type="Pfam" id="PF00246">
    <property type="entry name" value="Peptidase_M14"/>
    <property type="match status" value="1"/>
</dbReference>
<dbReference type="Gene3D" id="3.40.630.10">
    <property type="entry name" value="Zn peptidases"/>
    <property type="match status" value="1"/>
</dbReference>
<feature type="signal peptide" evidence="4">
    <location>
        <begin position="1"/>
        <end position="18"/>
    </location>
</feature>
<evidence type="ECO:0000313" key="7">
    <source>
        <dbReference type="Proteomes" id="UP001153712"/>
    </source>
</evidence>
<evidence type="ECO:0000256" key="4">
    <source>
        <dbReference type="SAM" id="SignalP"/>
    </source>
</evidence>
<keyword evidence="2" id="KW-0325">Glycoprotein</keyword>
<protein>
    <recommendedName>
        <fullName evidence="5">Peptidase M14 domain-containing protein</fullName>
    </recommendedName>
</protein>
<evidence type="ECO:0000259" key="5">
    <source>
        <dbReference type="PROSITE" id="PS52035"/>
    </source>
</evidence>